<dbReference type="EC" id="1.2.1.3" evidence="3"/>
<feature type="active site" evidence="5">
    <location>
        <position position="254"/>
    </location>
</feature>
<dbReference type="InterPro" id="IPR016163">
    <property type="entry name" value="Ald_DH_C"/>
</dbReference>
<accession>A0A2T2NX06</accession>
<proteinExistence type="inferred from homology"/>
<keyword evidence="9" id="KW-1185">Reference proteome</keyword>
<dbReference type="InterPro" id="IPR029510">
    <property type="entry name" value="Ald_DH_CS_GLU"/>
</dbReference>
<evidence type="ECO:0000256" key="6">
    <source>
        <dbReference type="RuleBase" id="RU003345"/>
    </source>
</evidence>
<evidence type="ECO:0000256" key="5">
    <source>
        <dbReference type="PROSITE-ProRule" id="PRU10007"/>
    </source>
</evidence>
<comment type="similarity">
    <text evidence="1 6">Belongs to the aldehyde dehydrogenase family.</text>
</comment>
<dbReference type="STRING" id="1448308.A0A2T2NX06"/>
<sequence length="481" mass="50735">MAPKLETRLFINGQFVEAKSSARFSCYNPKDNSLVADNLPEAGEEDVNAAVAAARAAFPGWAATSPTQRQAILLKFADLIEAHAKELAEAEVLTNGKPFTMISTFEVGIGVKMLRHDAGYCDKLHGESVPPDSETGMLRIVTNEPLGVCAGICPFNVPLAMAMAKASPAMAAGNTIVLKPSEKTPLGTLILARLTAEAGLPPGVFNVVLGAGATGALLASHMDVNKISFTGSSPVGKKIAAAAANSNLKRVSLELGGKSAAIVFPDANLDVAVQWCTAGITTATGQGCICTSRVYVHKSIKDEFLLRYKEAMKGVEALAGDPALATTGFGPLVDKKQFDRVMGYIDIGKKEASLLQGGEQIGPEGCFVQPTIFVDPQPDARILTEEIFGPVVVVSEFEDEADVIARANDSKFGLSGAVYSQDINRALRVASKIQSGTMCVNCSLQGDPEVPFGGFKESGWGREYGKNGILSFTEPKTTFVK</sequence>
<dbReference type="PROSITE" id="PS00687">
    <property type="entry name" value="ALDEHYDE_DEHYDR_GLU"/>
    <property type="match status" value="1"/>
</dbReference>
<dbReference type="SUPFAM" id="SSF53720">
    <property type="entry name" value="ALDH-like"/>
    <property type="match status" value="1"/>
</dbReference>
<evidence type="ECO:0000256" key="3">
    <source>
        <dbReference type="ARBA" id="ARBA00024226"/>
    </source>
</evidence>
<evidence type="ECO:0000256" key="4">
    <source>
        <dbReference type="ARBA" id="ARBA00049194"/>
    </source>
</evidence>
<evidence type="ECO:0000313" key="9">
    <source>
        <dbReference type="Proteomes" id="UP000240883"/>
    </source>
</evidence>
<feature type="domain" description="Aldehyde dehydrogenase" evidence="7">
    <location>
        <begin position="15"/>
        <end position="477"/>
    </location>
</feature>
<keyword evidence="2 6" id="KW-0560">Oxidoreductase</keyword>
<dbReference type="FunFam" id="3.40.309.10:FF:000012">
    <property type="entry name" value="Betaine aldehyde dehydrogenase"/>
    <property type="match status" value="1"/>
</dbReference>
<dbReference type="Proteomes" id="UP000240883">
    <property type="component" value="Unassembled WGS sequence"/>
</dbReference>
<evidence type="ECO:0000259" key="7">
    <source>
        <dbReference type="Pfam" id="PF00171"/>
    </source>
</evidence>
<organism evidence="8 9">
    <name type="scientific">Corynespora cassiicola Philippines</name>
    <dbReference type="NCBI Taxonomy" id="1448308"/>
    <lineage>
        <taxon>Eukaryota</taxon>
        <taxon>Fungi</taxon>
        <taxon>Dikarya</taxon>
        <taxon>Ascomycota</taxon>
        <taxon>Pezizomycotina</taxon>
        <taxon>Dothideomycetes</taxon>
        <taxon>Pleosporomycetidae</taxon>
        <taxon>Pleosporales</taxon>
        <taxon>Corynesporascaceae</taxon>
        <taxon>Corynespora</taxon>
    </lineage>
</organism>
<dbReference type="GO" id="GO:0004029">
    <property type="term" value="F:aldehyde dehydrogenase (NAD+) activity"/>
    <property type="evidence" value="ECO:0007669"/>
    <property type="project" value="UniProtKB-EC"/>
</dbReference>
<dbReference type="Gene3D" id="3.40.605.10">
    <property type="entry name" value="Aldehyde Dehydrogenase, Chain A, domain 1"/>
    <property type="match status" value="1"/>
</dbReference>
<dbReference type="InterPro" id="IPR015590">
    <property type="entry name" value="Aldehyde_DH_dom"/>
</dbReference>
<protein>
    <recommendedName>
        <fullName evidence="3">aldehyde dehydrogenase (NAD(+))</fullName>
        <ecNumber evidence="3">1.2.1.3</ecNumber>
    </recommendedName>
</protein>
<dbReference type="PANTHER" id="PTHR11699">
    <property type="entry name" value="ALDEHYDE DEHYDROGENASE-RELATED"/>
    <property type="match status" value="1"/>
</dbReference>
<name>A0A2T2NX06_CORCC</name>
<evidence type="ECO:0000313" key="8">
    <source>
        <dbReference type="EMBL" id="PSN69943.1"/>
    </source>
</evidence>
<dbReference type="OrthoDB" id="310895at2759"/>
<evidence type="ECO:0000256" key="2">
    <source>
        <dbReference type="ARBA" id="ARBA00023002"/>
    </source>
</evidence>
<comment type="catalytic activity">
    <reaction evidence="4">
        <text>an aldehyde + NAD(+) + H2O = a carboxylate + NADH + 2 H(+)</text>
        <dbReference type="Rhea" id="RHEA:16185"/>
        <dbReference type="ChEBI" id="CHEBI:15377"/>
        <dbReference type="ChEBI" id="CHEBI:15378"/>
        <dbReference type="ChEBI" id="CHEBI:17478"/>
        <dbReference type="ChEBI" id="CHEBI:29067"/>
        <dbReference type="ChEBI" id="CHEBI:57540"/>
        <dbReference type="ChEBI" id="CHEBI:57945"/>
        <dbReference type="EC" id="1.2.1.3"/>
    </reaction>
</comment>
<dbReference type="AlphaFoldDB" id="A0A2T2NX06"/>
<reference evidence="8 9" key="1">
    <citation type="journal article" date="2018" name="Front. Microbiol.">
        <title>Genome-Wide Analysis of Corynespora cassiicola Leaf Fall Disease Putative Effectors.</title>
        <authorList>
            <person name="Lopez D."/>
            <person name="Ribeiro S."/>
            <person name="Label P."/>
            <person name="Fumanal B."/>
            <person name="Venisse J.S."/>
            <person name="Kohler A."/>
            <person name="de Oliveira R.R."/>
            <person name="Labutti K."/>
            <person name="Lipzen A."/>
            <person name="Lail K."/>
            <person name="Bauer D."/>
            <person name="Ohm R.A."/>
            <person name="Barry K.W."/>
            <person name="Spatafora J."/>
            <person name="Grigoriev I.V."/>
            <person name="Martin F.M."/>
            <person name="Pujade-Renaud V."/>
        </authorList>
    </citation>
    <scope>NUCLEOTIDE SEQUENCE [LARGE SCALE GENOMIC DNA]</scope>
    <source>
        <strain evidence="8 9">Philippines</strain>
    </source>
</reference>
<dbReference type="InterPro" id="IPR016161">
    <property type="entry name" value="Ald_DH/histidinol_DH"/>
</dbReference>
<dbReference type="FunFam" id="3.40.605.10:FF:000007">
    <property type="entry name" value="NAD/NADP-dependent betaine aldehyde dehydrogenase"/>
    <property type="match status" value="1"/>
</dbReference>
<gene>
    <name evidence="8" type="ORF">BS50DRAFT_661990</name>
</gene>
<dbReference type="Gene3D" id="3.40.309.10">
    <property type="entry name" value="Aldehyde Dehydrogenase, Chain A, domain 2"/>
    <property type="match status" value="1"/>
</dbReference>
<dbReference type="InterPro" id="IPR016162">
    <property type="entry name" value="Ald_DH_N"/>
</dbReference>
<dbReference type="EMBL" id="KZ678132">
    <property type="protein sequence ID" value="PSN69943.1"/>
    <property type="molecule type" value="Genomic_DNA"/>
</dbReference>
<dbReference type="Pfam" id="PF00171">
    <property type="entry name" value="Aldedh"/>
    <property type="match status" value="1"/>
</dbReference>
<evidence type="ECO:0000256" key="1">
    <source>
        <dbReference type="ARBA" id="ARBA00009986"/>
    </source>
</evidence>